<dbReference type="InterPro" id="IPR051759">
    <property type="entry name" value="LIM-SH3_domain_protein"/>
</dbReference>
<dbReference type="Proteomes" id="UP000694726">
    <property type="component" value="Unplaced"/>
</dbReference>
<dbReference type="InterPro" id="IPR001452">
    <property type="entry name" value="SH3_domain"/>
</dbReference>
<dbReference type="PROSITE" id="PS50002">
    <property type="entry name" value="SH3"/>
    <property type="match status" value="1"/>
</dbReference>
<evidence type="ECO:0000256" key="1">
    <source>
        <dbReference type="ARBA" id="ARBA00022443"/>
    </source>
</evidence>
<dbReference type="PRINTS" id="PR00452">
    <property type="entry name" value="SH3DOMAIN"/>
</dbReference>
<dbReference type="Gene3D" id="2.10.110.10">
    <property type="entry name" value="Cysteine Rich Protein"/>
    <property type="match status" value="1"/>
</dbReference>
<dbReference type="GO" id="GO:0046872">
    <property type="term" value="F:metal ion binding"/>
    <property type="evidence" value="ECO:0007669"/>
    <property type="project" value="UniProtKB-KW"/>
</dbReference>
<dbReference type="AlphaFoldDB" id="A0A8D0P0C5"/>
<dbReference type="InterPro" id="IPR000900">
    <property type="entry name" value="Nebulin_repeat"/>
</dbReference>
<feature type="domain" description="SH3" evidence="7">
    <location>
        <begin position="253"/>
        <end position="313"/>
    </location>
</feature>
<evidence type="ECO:0000259" key="7">
    <source>
        <dbReference type="PROSITE" id="PS50002"/>
    </source>
</evidence>
<dbReference type="Pfam" id="PF00412">
    <property type="entry name" value="LIM"/>
    <property type="match status" value="1"/>
</dbReference>
<dbReference type="Pfam" id="PF14604">
    <property type="entry name" value="SH3_9"/>
    <property type="match status" value="1"/>
</dbReference>
<dbReference type="SUPFAM" id="SSF50044">
    <property type="entry name" value="SH3-domain"/>
    <property type="match status" value="1"/>
</dbReference>
<evidence type="ECO:0000313" key="8">
    <source>
        <dbReference type="Ensembl" id="ENSSSCP00015024415.1"/>
    </source>
</evidence>
<reference evidence="8" key="1">
    <citation type="submission" date="2025-08" db="UniProtKB">
        <authorList>
            <consortium name="Ensembl"/>
        </authorList>
    </citation>
    <scope>IDENTIFICATION</scope>
</reference>
<evidence type="ECO:0000313" key="9">
    <source>
        <dbReference type="Proteomes" id="UP000694726"/>
    </source>
</evidence>
<evidence type="ECO:0000256" key="3">
    <source>
        <dbReference type="ARBA" id="ARBA00022737"/>
    </source>
</evidence>
<accession>A0A8D0P0C5</accession>
<keyword evidence="1 6" id="KW-0728">SH3 domain</keyword>
<dbReference type="InterPro" id="IPR001781">
    <property type="entry name" value="Znf_LIM"/>
</dbReference>
<dbReference type="InterPro" id="IPR035631">
    <property type="entry name" value="Nebulette_SH3"/>
</dbReference>
<evidence type="ECO:0000256" key="4">
    <source>
        <dbReference type="ARBA" id="ARBA00022833"/>
    </source>
</evidence>
<protein>
    <recommendedName>
        <fullName evidence="7">SH3 domain-containing protein</fullName>
    </recommendedName>
</protein>
<dbReference type="CDD" id="cd11935">
    <property type="entry name" value="SH3_Nebulette_C"/>
    <property type="match status" value="1"/>
</dbReference>
<dbReference type="PANTHER" id="PTHR46218:SF3">
    <property type="entry name" value="NEBULETTE"/>
    <property type="match status" value="1"/>
</dbReference>
<dbReference type="PROSITE" id="PS51216">
    <property type="entry name" value="NEBULIN"/>
    <property type="match status" value="3"/>
</dbReference>
<dbReference type="SMART" id="SM00227">
    <property type="entry name" value="NEBU"/>
    <property type="match status" value="3"/>
</dbReference>
<keyword evidence="3" id="KW-0677">Repeat</keyword>
<dbReference type="Pfam" id="PF00880">
    <property type="entry name" value="Nebulin"/>
    <property type="match status" value="2"/>
</dbReference>
<keyword evidence="2" id="KW-0479">Metal-binding</keyword>
<evidence type="ECO:0000256" key="6">
    <source>
        <dbReference type="PROSITE-ProRule" id="PRU00192"/>
    </source>
</evidence>
<organism evidence="8 9">
    <name type="scientific">Sus scrofa</name>
    <name type="common">Pig</name>
    <dbReference type="NCBI Taxonomy" id="9823"/>
    <lineage>
        <taxon>Eukaryota</taxon>
        <taxon>Metazoa</taxon>
        <taxon>Chordata</taxon>
        <taxon>Craniata</taxon>
        <taxon>Vertebrata</taxon>
        <taxon>Euteleostomi</taxon>
        <taxon>Mammalia</taxon>
        <taxon>Eutheria</taxon>
        <taxon>Laurasiatheria</taxon>
        <taxon>Artiodactyla</taxon>
        <taxon>Suina</taxon>
        <taxon>Suidae</taxon>
        <taxon>Sus</taxon>
    </lineage>
</organism>
<sequence length="313" mass="35773">MGDQGYLHGAPPAISGCLTSGGHMFIEISQTVFRHFDLDSFSFWSHFTGSISPLTNCRTPFGLLVEYWHKGCFHCEVCKMALNMNNYKGYEKKPYCNAHYPKQSFTTVADTPENLRLKQQSELQSQVKYKRDFEESKGRGFSIVTDTPELQRLKRTQEQISNVKYHEDFEKTKGRGFTPVVDDPVTERVRKNTQVVSDAAYKGVHPHIVEMDRRPGIIVAPVLPGAYQQSHSQGYGYMHQTSLSSVRSMQHSPNLRTYRAMYDYSAQDEDEVSFRDGDYIVNVQPIDDGWMYGTVQRTGKTGMLPANYIEFVN</sequence>
<dbReference type="Gene3D" id="2.30.30.40">
    <property type="entry name" value="SH3 Domains"/>
    <property type="match status" value="1"/>
</dbReference>
<dbReference type="Ensembl" id="ENSSSCT00015060745.1">
    <property type="protein sequence ID" value="ENSSSCP00015024415.1"/>
    <property type="gene ID" value="ENSSSCG00015042186.1"/>
</dbReference>
<keyword evidence="5" id="KW-0440">LIM domain</keyword>
<dbReference type="FunFam" id="2.10.110.10:FF:000087">
    <property type="entry name" value="LIM zinc-binding domain-containing Nebulette"/>
    <property type="match status" value="1"/>
</dbReference>
<name>A0A8D0P0C5_PIG</name>
<gene>
    <name evidence="8" type="primary">NEBL</name>
</gene>
<evidence type="ECO:0000256" key="5">
    <source>
        <dbReference type="ARBA" id="ARBA00023038"/>
    </source>
</evidence>
<dbReference type="SMART" id="SM00132">
    <property type="entry name" value="LIM"/>
    <property type="match status" value="1"/>
</dbReference>
<dbReference type="SMART" id="SM00326">
    <property type="entry name" value="SH3"/>
    <property type="match status" value="1"/>
</dbReference>
<dbReference type="PANTHER" id="PTHR46218">
    <property type="entry name" value="LASP"/>
    <property type="match status" value="1"/>
</dbReference>
<evidence type="ECO:0000256" key="2">
    <source>
        <dbReference type="ARBA" id="ARBA00022723"/>
    </source>
</evidence>
<keyword evidence="4" id="KW-0862">Zinc</keyword>
<dbReference type="FunFam" id="2.30.30.40:FF:000007">
    <property type="entry name" value="nebulin isoform X1"/>
    <property type="match status" value="1"/>
</dbReference>
<dbReference type="InterPro" id="IPR036028">
    <property type="entry name" value="SH3-like_dom_sf"/>
</dbReference>
<proteinExistence type="predicted"/>
<dbReference type="GO" id="GO:0005737">
    <property type="term" value="C:cytoplasm"/>
    <property type="evidence" value="ECO:0007669"/>
    <property type="project" value="UniProtKB-ARBA"/>
</dbReference>